<reference evidence="4 5" key="1">
    <citation type="journal article" date="2016" name="Nat. Commun.">
        <title>Thousands of microbial genomes shed light on interconnected biogeochemical processes in an aquifer system.</title>
        <authorList>
            <person name="Anantharaman K."/>
            <person name="Brown C.T."/>
            <person name="Hug L.A."/>
            <person name="Sharon I."/>
            <person name="Castelle C.J."/>
            <person name="Probst A.J."/>
            <person name="Thomas B.C."/>
            <person name="Singh A."/>
            <person name="Wilkins M.J."/>
            <person name="Karaoz U."/>
            <person name="Brodie E.L."/>
            <person name="Williams K.H."/>
            <person name="Hubbard S.S."/>
            <person name="Banfield J.F."/>
        </authorList>
    </citation>
    <scope>NUCLEOTIDE SEQUENCE [LARGE SCALE GENOMIC DNA]</scope>
</reference>
<dbReference type="AlphaFoldDB" id="A0A1F6NUA1"/>
<sequence length="359" mass="39149">MNPLIYLVHFPKLSRGRFNKLKGGFLNLEDWQKWELTDLKRVGWEEQIIVDYLNWREQNSIDKIITALEKNGLSALALTDPGYPPLLWQIPDAPLALFYRGTLPDWERPAVAVVGTRHSTPYGELAARELTKALATQGVVIVSGLALGIDGVAHQATLDVKGTTIAVLGTCCATEMVSPPTHKYLAEKIIAEGGAVLSEYSPDAFISKANFPMRNRIIAGLTLGTLVVEAPIQSGALITARLALDYNREVFAVPHLYNSEQGAGGNEMIKLGAHLTASANDILETLNIASAEAEVTQTALPLLTDKEKIIYNLLETESKNIDTIIQTAGLPSHEVNGLLTMLELKSVIRKMDGANYGRI</sequence>
<gene>
    <name evidence="4" type="ORF">A3J93_03230</name>
</gene>
<dbReference type="InterPro" id="IPR003488">
    <property type="entry name" value="DprA"/>
</dbReference>
<comment type="caution">
    <text evidence="4">The sequence shown here is derived from an EMBL/GenBank/DDBJ whole genome shotgun (WGS) entry which is preliminary data.</text>
</comment>
<evidence type="ECO:0000313" key="4">
    <source>
        <dbReference type="EMBL" id="OGH87516.1"/>
    </source>
</evidence>
<feature type="domain" description="Smf/DprA SLOG" evidence="2">
    <location>
        <begin position="76"/>
        <end position="286"/>
    </location>
</feature>
<dbReference type="Gene3D" id="3.40.50.450">
    <property type="match status" value="1"/>
</dbReference>
<evidence type="ECO:0000256" key="1">
    <source>
        <dbReference type="ARBA" id="ARBA00006525"/>
    </source>
</evidence>
<dbReference type="EMBL" id="MFQZ01000010">
    <property type="protein sequence ID" value="OGH87516.1"/>
    <property type="molecule type" value="Genomic_DNA"/>
</dbReference>
<organism evidence="4 5">
    <name type="scientific">Candidatus Magasanikbacteria bacterium RIFOXYC2_FULL_42_28</name>
    <dbReference type="NCBI Taxonomy" id="1798704"/>
    <lineage>
        <taxon>Bacteria</taxon>
        <taxon>Candidatus Magasanikiibacteriota</taxon>
    </lineage>
</organism>
<comment type="similarity">
    <text evidence="1">Belongs to the DprA/Smf family.</text>
</comment>
<accession>A0A1F6NUA1</accession>
<dbReference type="NCBIfam" id="TIGR00732">
    <property type="entry name" value="dprA"/>
    <property type="match status" value="1"/>
</dbReference>
<dbReference type="GO" id="GO:0009294">
    <property type="term" value="P:DNA-mediated transformation"/>
    <property type="evidence" value="ECO:0007669"/>
    <property type="project" value="InterPro"/>
</dbReference>
<evidence type="ECO:0000259" key="2">
    <source>
        <dbReference type="Pfam" id="PF02481"/>
    </source>
</evidence>
<dbReference type="InterPro" id="IPR041614">
    <property type="entry name" value="DprA_WH"/>
</dbReference>
<dbReference type="PANTHER" id="PTHR43022">
    <property type="entry name" value="PROTEIN SMF"/>
    <property type="match status" value="1"/>
</dbReference>
<dbReference type="STRING" id="1798704.A3J93_03230"/>
<evidence type="ECO:0000313" key="5">
    <source>
        <dbReference type="Proteomes" id="UP000177907"/>
    </source>
</evidence>
<feature type="domain" description="DprA winged helix" evidence="3">
    <location>
        <begin position="298"/>
        <end position="353"/>
    </location>
</feature>
<protein>
    <submittedName>
        <fullName evidence="4">DNA protecting protein DprA</fullName>
    </submittedName>
</protein>
<dbReference type="PANTHER" id="PTHR43022:SF1">
    <property type="entry name" value="PROTEIN SMF"/>
    <property type="match status" value="1"/>
</dbReference>
<evidence type="ECO:0000259" key="3">
    <source>
        <dbReference type="Pfam" id="PF17782"/>
    </source>
</evidence>
<dbReference type="SUPFAM" id="SSF102405">
    <property type="entry name" value="MCP/YpsA-like"/>
    <property type="match status" value="1"/>
</dbReference>
<name>A0A1F6NUA1_9BACT</name>
<dbReference type="InterPro" id="IPR036388">
    <property type="entry name" value="WH-like_DNA-bd_sf"/>
</dbReference>
<dbReference type="Proteomes" id="UP000177907">
    <property type="component" value="Unassembled WGS sequence"/>
</dbReference>
<dbReference type="Pfam" id="PF17782">
    <property type="entry name" value="WHD_DprA"/>
    <property type="match status" value="1"/>
</dbReference>
<dbReference type="InterPro" id="IPR057666">
    <property type="entry name" value="DrpA_SLOG"/>
</dbReference>
<dbReference type="Gene3D" id="1.10.10.10">
    <property type="entry name" value="Winged helix-like DNA-binding domain superfamily/Winged helix DNA-binding domain"/>
    <property type="match status" value="1"/>
</dbReference>
<proteinExistence type="inferred from homology"/>
<dbReference type="Pfam" id="PF02481">
    <property type="entry name" value="DNA_processg_A"/>
    <property type="match status" value="1"/>
</dbReference>